<evidence type="ECO:0000313" key="5">
    <source>
        <dbReference type="Proteomes" id="UP000707356"/>
    </source>
</evidence>
<dbReference type="Pfam" id="PF01740">
    <property type="entry name" value="STAS"/>
    <property type="match status" value="1"/>
</dbReference>
<evidence type="ECO:0000256" key="2">
    <source>
        <dbReference type="RuleBase" id="RU003749"/>
    </source>
</evidence>
<dbReference type="AlphaFoldDB" id="A0A951PCA7"/>
<evidence type="ECO:0000259" key="3">
    <source>
        <dbReference type="PROSITE" id="PS50801"/>
    </source>
</evidence>
<comment type="similarity">
    <text evidence="1 2">Belongs to the anti-sigma-factor antagonist family.</text>
</comment>
<protein>
    <recommendedName>
        <fullName evidence="2">Anti-sigma factor antagonist</fullName>
    </recommendedName>
</protein>
<dbReference type="PROSITE" id="PS50801">
    <property type="entry name" value="STAS"/>
    <property type="match status" value="1"/>
</dbReference>
<evidence type="ECO:0000313" key="4">
    <source>
        <dbReference type="EMBL" id="MBW4465864.1"/>
    </source>
</evidence>
<dbReference type="CDD" id="cd07043">
    <property type="entry name" value="STAS_anti-anti-sigma_factors"/>
    <property type="match status" value="1"/>
</dbReference>
<gene>
    <name evidence="4" type="ORF">KME07_10565</name>
</gene>
<sequence length="105" mass="11233">MNSTNVKVIQLSGILDAGKGLQLRRAVEAAMQTGSQVVLLDCAAVEFMDSSGLGALVMALKQAKAGGGRLVLCQINDQIKMLLELTDMESVFDIFADRNAFEQTV</sequence>
<dbReference type="InterPro" id="IPR036513">
    <property type="entry name" value="STAS_dom_sf"/>
</dbReference>
<feature type="domain" description="STAS" evidence="3">
    <location>
        <begin position="1"/>
        <end position="105"/>
    </location>
</feature>
<dbReference type="Gene3D" id="3.30.750.24">
    <property type="entry name" value="STAS domain"/>
    <property type="match status" value="1"/>
</dbReference>
<dbReference type="SUPFAM" id="SSF52091">
    <property type="entry name" value="SpoIIaa-like"/>
    <property type="match status" value="1"/>
</dbReference>
<dbReference type="InterPro" id="IPR002645">
    <property type="entry name" value="STAS_dom"/>
</dbReference>
<name>A0A951PCA7_9CYAN</name>
<dbReference type="EMBL" id="JAHHHV010000064">
    <property type="protein sequence ID" value="MBW4465864.1"/>
    <property type="molecule type" value="Genomic_DNA"/>
</dbReference>
<dbReference type="NCBIfam" id="TIGR00377">
    <property type="entry name" value="ant_ant_sig"/>
    <property type="match status" value="1"/>
</dbReference>
<reference evidence="4" key="2">
    <citation type="journal article" date="2022" name="Microbiol. Resour. Announc.">
        <title>Metagenome Sequencing to Explore Phylogenomics of Terrestrial Cyanobacteria.</title>
        <authorList>
            <person name="Ward R.D."/>
            <person name="Stajich J.E."/>
            <person name="Johansen J.R."/>
            <person name="Huntemann M."/>
            <person name="Clum A."/>
            <person name="Foster B."/>
            <person name="Foster B."/>
            <person name="Roux S."/>
            <person name="Palaniappan K."/>
            <person name="Varghese N."/>
            <person name="Mukherjee S."/>
            <person name="Reddy T.B.K."/>
            <person name="Daum C."/>
            <person name="Copeland A."/>
            <person name="Chen I.A."/>
            <person name="Ivanova N.N."/>
            <person name="Kyrpides N.C."/>
            <person name="Shapiro N."/>
            <person name="Eloe-Fadrosh E.A."/>
            <person name="Pietrasiak N."/>
        </authorList>
    </citation>
    <scope>NUCLEOTIDE SEQUENCE</scope>
    <source>
        <strain evidence="4">GSE-TBD4-15B</strain>
    </source>
</reference>
<evidence type="ECO:0000256" key="1">
    <source>
        <dbReference type="ARBA" id="ARBA00009013"/>
    </source>
</evidence>
<dbReference type="InterPro" id="IPR003658">
    <property type="entry name" value="Anti-sigma_ant"/>
</dbReference>
<comment type="caution">
    <text evidence="4">The sequence shown here is derived from an EMBL/GenBank/DDBJ whole genome shotgun (WGS) entry which is preliminary data.</text>
</comment>
<dbReference type="Proteomes" id="UP000707356">
    <property type="component" value="Unassembled WGS sequence"/>
</dbReference>
<organism evidence="4 5">
    <name type="scientific">Pegethrix bostrychoides GSE-TBD4-15B</name>
    <dbReference type="NCBI Taxonomy" id="2839662"/>
    <lineage>
        <taxon>Bacteria</taxon>
        <taxon>Bacillati</taxon>
        <taxon>Cyanobacteriota</taxon>
        <taxon>Cyanophyceae</taxon>
        <taxon>Oculatellales</taxon>
        <taxon>Oculatellaceae</taxon>
        <taxon>Pegethrix</taxon>
    </lineage>
</organism>
<reference evidence="4" key="1">
    <citation type="submission" date="2021-05" db="EMBL/GenBank/DDBJ databases">
        <authorList>
            <person name="Pietrasiak N."/>
            <person name="Ward R."/>
            <person name="Stajich J.E."/>
            <person name="Kurbessoian T."/>
        </authorList>
    </citation>
    <scope>NUCLEOTIDE SEQUENCE</scope>
    <source>
        <strain evidence="4">GSE-TBD4-15B</strain>
    </source>
</reference>
<accession>A0A951PCA7</accession>
<proteinExistence type="inferred from homology"/>
<dbReference type="PANTHER" id="PTHR33495">
    <property type="entry name" value="ANTI-SIGMA FACTOR ANTAGONIST TM_1081-RELATED-RELATED"/>
    <property type="match status" value="1"/>
</dbReference>
<dbReference type="GO" id="GO:0043856">
    <property type="term" value="F:anti-sigma factor antagonist activity"/>
    <property type="evidence" value="ECO:0007669"/>
    <property type="project" value="InterPro"/>
</dbReference>
<dbReference type="PANTHER" id="PTHR33495:SF2">
    <property type="entry name" value="ANTI-SIGMA FACTOR ANTAGONIST TM_1081-RELATED"/>
    <property type="match status" value="1"/>
</dbReference>